<dbReference type="GO" id="GO:0016787">
    <property type="term" value="F:hydrolase activity"/>
    <property type="evidence" value="ECO:0007669"/>
    <property type="project" value="UniProtKB-KW"/>
</dbReference>
<dbReference type="InterPro" id="IPR036866">
    <property type="entry name" value="RibonucZ/Hydroxyglut_hydro"/>
</dbReference>
<name>A0A4V0H3F4_STRPO</name>
<proteinExistence type="predicted"/>
<dbReference type="Gene3D" id="3.60.15.10">
    <property type="entry name" value="Ribonuclease Z/Hydroxyacylglutathione hydrolase-like"/>
    <property type="match status" value="1"/>
</dbReference>
<evidence type="ECO:0000313" key="4">
    <source>
        <dbReference type="Proteomes" id="UP000306241"/>
    </source>
</evidence>
<protein>
    <submittedName>
        <fullName evidence="3">Metal-dependent hydrolase</fullName>
    </submittedName>
</protein>
<dbReference type="AlphaFoldDB" id="A0A4V0H3F4"/>
<keyword evidence="1 3" id="KW-0378">Hydrolase</keyword>
<evidence type="ECO:0000313" key="3">
    <source>
        <dbReference type="EMBL" id="VTT42083.1"/>
    </source>
</evidence>
<evidence type="ECO:0000259" key="2">
    <source>
        <dbReference type="Pfam" id="PF12706"/>
    </source>
</evidence>
<gene>
    <name evidence="3" type="ORF">NCTC10924_00481</name>
</gene>
<accession>A0A4V0H3F4</accession>
<dbReference type="Proteomes" id="UP000306241">
    <property type="component" value="Chromosome"/>
</dbReference>
<dbReference type="InterPro" id="IPR001279">
    <property type="entry name" value="Metallo-B-lactamas"/>
</dbReference>
<dbReference type="OrthoDB" id="9789133at2"/>
<feature type="domain" description="Metallo-beta-lactamase" evidence="2">
    <location>
        <begin position="49"/>
        <end position="229"/>
    </location>
</feature>
<dbReference type="InterPro" id="IPR050114">
    <property type="entry name" value="UPF0173_UPF0282_UlaG_hydrolase"/>
</dbReference>
<evidence type="ECO:0000256" key="1">
    <source>
        <dbReference type="ARBA" id="ARBA00022801"/>
    </source>
</evidence>
<dbReference type="Pfam" id="PF12706">
    <property type="entry name" value="Lactamase_B_2"/>
    <property type="match status" value="1"/>
</dbReference>
<dbReference type="PANTHER" id="PTHR43546">
    <property type="entry name" value="UPF0173 METAL-DEPENDENT HYDROLASE MJ1163-RELATED"/>
    <property type="match status" value="1"/>
</dbReference>
<sequence length="271" mass="30771">MSVIFSPTGQAMPEKTIPLPLSAFDKIEGTRVYWLGNASIMINSRGTILMIDPVLDSFDMPLLIDMPIDSKIIPKIDGLLISHIDNDHLSFETLENCKAVTKSYHAPVHVADMMISQGFATNEYAVGDRFTINDVTITTTPTRHNWQNSISKYHYREWKEEEYLGFWFDTVDGSIWLPSDSKLMSEHLEMSPADLILFDFSDNEWHITYDGAIKEANAYPKADLLTIHWGSVDAPTWNTFNGNPEQLRKDIVNPNRVHALNIGEGIDLIRK</sequence>
<reference evidence="3 4" key="1">
    <citation type="submission" date="2019-05" db="EMBL/GenBank/DDBJ databases">
        <authorList>
            <consortium name="Pathogen Informatics"/>
        </authorList>
    </citation>
    <scope>NUCLEOTIDE SEQUENCE [LARGE SCALE GENOMIC DNA]</scope>
    <source>
        <strain evidence="3 4">NCTC10924</strain>
    </source>
</reference>
<dbReference type="RefSeq" id="WP_093958925.1">
    <property type="nucleotide sequence ID" value="NZ_FZQN01000001.1"/>
</dbReference>
<dbReference type="PANTHER" id="PTHR43546:SF9">
    <property type="entry name" value="L-ASCORBATE-6-PHOSPHATE LACTONASE ULAG-RELATED"/>
    <property type="match status" value="1"/>
</dbReference>
<dbReference type="SUPFAM" id="SSF56281">
    <property type="entry name" value="Metallo-hydrolase/oxidoreductase"/>
    <property type="match status" value="1"/>
</dbReference>
<organism evidence="3 4">
    <name type="scientific">Streptococcus porcinus</name>
    <dbReference type="NCBI Taxonomy" id="1340"/>
    <lineage>
        <taxon>Bacteria</taxon>
        <taxon>Bacillati</taxon>
        <taxon>Bacillota</taxon>
        <taxon>Bacilli</taxon>
        <taxon>Lactobacillales</taxon>
        <taxon>Streptococcaceae</taxon>
        <taxon>Streptococcus</taxon>
    </lineage>
</organism>
<dbReference type="EMBL" id="LR594052">
    <property type="protein sequence ID" value="VTT42083.1"/>
    <property type="molecule type" value="Genomic_DNA"/>
</dbReference>